<organism evidence="3 4">
    <name type="scientific">Forsythia ovata</name>
    <dbReference type="NCBI Taxonomy" id="205694"/>
    <lineage>
        <taxon>Eukaryota</taxon>
        <taxon>Viridiplantae</taxon>
        <taxon>Streptophyta</taxon>
        <taxon>Embryophyta</taxon>
        <taxon>Tracheophyta</taxon>
        <taxon>Spermatophyta</taxon>
        <taxon>Magnoliopsida</taxon>
        <taxon>eudicotyledons</taxon>
        <taxon>Gunneridae</taxon>
        <taxon>Pentapetalae</taxon>
        <taxon>asterids</taxon>
        <taxon>lamiids</taxon>
        <taxon>Lamiales</taxon>
        <taxon>Oleaceae</taxon>
        <taxon>Forsythieae</taxon>
        <taxon>Forsythia</taxon>
    </lineage>
</organism>
<feature type="region of interest" description="Disordered" evidence="2">
    <location>
        <begin position="1"/>
        <end position="23"/>
    </location>
</feature>
<gene>
    <name evidence="3" type="ORF">Fot_07994</name>
</gene>
<feature type="coiled-coil region" evidence="1">
    <location>
        <begin position="54"/>
        <end position="81"/>
    </location>
</feature>
<evidence type="ECO:0000313" key="3">
    <source>
        <dbReference type="EMBL" id="KAL2554375.1"/>
    </source>
</evidence>
<dbReference type="AlphaFoldDB" id="A0ABD1X1G8"/>
<dbReference type="Proteomes" id="UP001604277">
    <property type="component" value="Unassembled WGS sequence"/>
</dbReference>
<evidence type="ECO:0000256" key="1">
    <source>
        <dbReference type="SAM" id="Coils"/>
    </source>
</evidence>
<sequence>MDVTSKGTEVTRREGISGLQQQKNNVEKTAVDLSWRNWHLSGKATELLKSDEDKTKLQNHIEQTREKLGDVKREGEALNKKLGKVENDIQVLAMETMEVQKDMQSMEELYCKLQQHIIQEK</sequence>
<keyword evidence="1" id="KW-0175">Coiled coil</keyword>
<comment type="caution">
    <text evidence="3">The sequence shown here is derived from an EMBL/GenBank/DDBJ whole genome shotgun (WGS) entry which is preliminary data.</text>
</comment>
<name>A0ABD1X1G8_9LAMI</name>
<accession>A0ABD1X1G8</accession>
<proteinExistence type="predicted"/>
<evidence type="ECO:0000256" key="2">
    <source>
        <dbReference type="SAM" id="MobiDB-lite"/>
    </source>
</evidence>
<evidence type="ECO:0000313" key="4">
    <source>
        <dbReference type="Proteomes" id="UP001604277"/>
    </source>
</evidence>
<reference evidence="4" key="1">
    <citation type="submission" date="2024-07" db="EMBL/GenBank/DDBJ databases">
        <title>Two chromosome-level genome assemblies of Korean endemic species Abeliophyllum distichum and Forsythia ovata (Oleaceae).</title>
        <authorList>
            <person name="Jang H."/>
        </authorList>
    </citation>
    <scope>NUCLEOTIDE SEQUENCE [LARGE SCALE GENOMIC DNA]</scope>
</reference>
<protein>
    <submittedName>
        <fullName evidence="3">Kinesin-like protein KIN-12E</fullName>
    </submittedName>
</protein>
<keyword evidence="4" id="KW-1185">Reference proteome</keyword>
<dbReference type="EMBL" id="JBFOLJ010000002">
    <property type="protein sequence ID" value="KAL2554375.1"/>
    <property type="molecule type" value="Genomic_DNA"/>
</dbReference>